<evidence type="ECO:0000256" key="1">
    <source>
        <dbReference type="SAM" id="Phobius"/>
    </source>
</evidence>
<reference evidence="2 3" key="1">
    <citation type="submission" date="2019-06" db="EMBL/GenBank/DDBJ databases">
        <title>Genome Sequence of the Brown Rot Fungal Pathogen Monilinia fructicola.</title>
        <authorList>
            <person name="De Miccolis Angelini R.M."/>
            <person name="Landi L."/>
            <person name="Abate D."/>
            <person name="Pollastro S."/>
            <person name="Romanazzi G."/>
            <person name="Faretra F."/>
        </authorList>
    </citation>
    <scope>NUCLEOTIDE SEQUENCE [LARGE SCALE GENOMIC DNA]</scope>
    <source>
        <strain evidence="2 3">Mfrc123</strain>
    </source>
</reference>
<accession>A0A5M9JEN8</accession>
<proteinExistence type="predicted"/>
<dbReference type="Proteomes" id="UP000322873">
    <property type="component" value="Unassembled WGS sequence"/>
</dbReference>
<feature type="transmembrane region" description="Helical" evidence="1">
    <location>
        <begin position="83"/>
        <end position="102"/>
    </location>
</feature>
<evidence type="ECO:0000313" key="3">
    <source>
        <dbReference type="Proteomes" id="UP000322873"/>
    </source>
</evidence>
<keyword evidence="3" id="KW-1185">Reference proteome</keyword>
<keyword evidence="1" id="KW-0812">Transmembrane</keyword>
<sequence length="107" mass="11475">MVLPSLSNSPFVVFQGSCQHLASGGGDTEARLDSWGSRAPLFFGSSFRVGIPRSNSTTFCKARWQRFLSGSLILNSETFGRNASMISSFLLISLPLLILVLAGDSST</sequence>
<protein>
    <submittedName>
        <fullName evidence="2">Uncharacterized protein</fullName>
    </submittedName>
</protein>
<comment type="caution">
    <text evidence="2">The sequence shown here is derived from an EMBL/GenBank/DDBJ whole genome shotgun (WGS) entry which is preliminary data.</text>
</comment>
<gene>
    <name evidence="2" type="ORF">EYC84_008289</name>
</gene>
<evidence type="ECO:0000313" key="2">
    <source>
        <dbReference type="EMBL" id="KAA8567834.1"/>
    </source>
</evidence>
<name>A0A5M9JEN8_MONFR</name>
<dbReference type="EMBL" id="VICG01000010">
    <property type="protein sequence ID" value="KAA8567834.1"/>
    <property type="molecule type" value="Genomic_DNA"/>
</dbReference>
<dbReference type="AlphaFoldDB" id="A0A5M9JEN8"/>
<keyword evidence="1" id="KW-0472">Membrane</keyword>
<organism evidence="2 3">
    <name type="scientific">Monilinia fructicola</name>
    <name type="common">Brown rot fungus</name>
    <name type="synonym">Ciboria fructicola</name>
    <dbReference type="NCBI Taxonomy" id="38448"/>
    <lineage>
        <taxon>Eukaryota</taxon>
        <taxon>Fungi</taxon>
        <taxon>Dikarya</taxon>
        <taxon>Ascomycota</taxon>
        <taxon>Pezizomycotina</taxon>
        <taxon>Leotiomycetes</taxon>
        <taxon>Helotiales</taxon>
        <taxon>Sclerotiniaceae</taxon>
        <taxon>Monilinia</taxon>
    </lineage>
</organism>
<keyword evidence="1" id="KW-1133">Transmembrane helix</keyword>